<proteinExistence type="predicted"/>
<evidence type="ECO:0000313" key="8">
    <source>
        <dbReference type="Proteomes" id="UP001529510"/>
    </source>
</evidence>
<organism evidence="7 8">
    <name type="scientific">Cirrhinus mrigala</name>
    <name type="common">Mrigala</name>
    <dbReference type="NCBI Taxonomy" id="683832"/>
    <lineage>
        <taxon>Eukaryota</taxon>
        <taxon>Metazoa</taxon>
        <taxon>Chordata</taxon>
        <taxon>Craniata</taxon>
        <taxon>Vertebrata</taxon>
        <taxon>Euteleostomi</taxon>
        <taxon>Actinopterygii</taxon>
        <taxon>Neopterygii</taxon>
        <taxon>Teleostei</taxon>
        <taxon>Ostariophysi</taxon>
        <taxon>Cypriniformes</taxon>
        <taxon>Cyprinidae</taxon>
        <taxon>Labeoninae</taxon>
        <taxon>Labeonini</taxon>
        <taxon>Cirrhinus</taxon>
    </lineage>
</organism>
<dbReference type="GO" id="GO:0005634">
    <property type="term" value="C:nucleus"/>
    <property type="evidence" value="ECO:0007669"/>
    <property type="project" value="UniProtKB-SubCell"/>
</dbReference>
<keyword evidence="5" id="KW-0804">Transcription</keyword>
<dbReference type="InterPro" id="IPR033544">
    <property type="entry name" value="NR0B1/2"/>
</dbReference>
<sequence length="81" mass="9114">LPGLRSSAVMAGLQQEAQRALHMLILSHPNPRDRGTFMDMLFVASALQMEAQSLVTELFFRPITGQTDFHKLLNEMIVKNC</sequence>
<dbReference type="Proteomes" id="UP001529510">
    <property type="component" value="Unassembled WGS sequence"/>
</dbReference>
<keyword evidence="8" id="KW-1185">Reference proteome</keyword>
<evidence type="ECO:0000256" key="5">
    <source>
        <dbReference type="ARBA" id="ARBA00023163"/>
    </source>
</evidence>
<gene>
    <name evidence="7" type="ORF">M9458_037652</name>
</gene>
<reference evidence="7 8" key="1">
    <citation type="submission" date="2024-05" db="EMBL/GenBank/DDBJ databases">
        <title>Genome sequencing and assembly of Indian major carp, Cirrhinus mrigala (Hamilton, 1822).</title>
        <authorList>
            <person name="Mohindra V."/>
            <person name="Chowdhury L.M."/>
            <person name="Lal K."/>
            <person name="Jena J.K."/>
        </authorList>
    </citation>
    <scope>NUCLEOTIDE SEQUENCE [LARGE SCALE GENOMIC DNA]</scope>
    <source>
        <strain evidence="7">CM1030</strain>
        <tissue evidence="7">Blood</tissue>
    </source>
</reference>
<accession>A0ABD0NV90</accession>
<evidence type="ECO:0000256" key="4">
    <source>
        <dbReference type="ARBA" id="ARBA00023015"/>
    </source>
</evidence>
<keyword evidence="4" id="KW-0805">Transcription regulation</keyword>
<evidence type="ECO:0000256" key="1">
    <source>
        <dbReference type="ARBA" id="ARBA00004123"/>
    </source>
</evidence>
<dbReference type="GO" id="GO:0006355">
    <property type="term" value="P:regulation of DNA-templated transcription"/>
    <property type="evidence" value="ECO:0007669"/>
    <property type="project" value="UniProtKB-ARBA"/>
</dbReference>
<evidence type="ECO:0000256" key="6">
    <source>
        <dbReference type="ARBA" id="ARBA00023170"/>
    </source>
</evidence>
<dbReference type="Gene3D" id="1.10.565.10">
    <property type="entry name" value="Retinoid X Receptor"/>
    <property type="match status" value="1"/>
</dbReference>
<evidence type="ECO:0000256" key="2">
    <source>
        <dbReference type="ARBA" id="ARBA00004496"/>
    </source>
</evidence>
<dbReference type="AlphaFoldDB" id="A0ABD0NV90"/>
<dbReference type="SUPFAM" id="SSF48508">
    <property type="entry name" value="Nuclear receptor ligand-binding domain"/>
    <property type="match status" value="1"/>
</dbReference>
<comment type="subcellular location">
    <subcellularLocation>
        <location evidence="2">Cytoplasm</location>
    </subcellularLocation>
    <subcellularLocation>
        <location evidence="1">Nucleus</location>
    </subcellularLocation>
</comment>
<evidence type="ECO:0000313" key="7">
    <source>
        <dbReference type="EMBL" id="KAL0165808.1"/>
    </source>
</evidence>
<keyword evidence="3" id="KW-0963">Cytoplasm</keyword>
<dbReference type="GO" id="GO:0005737">
    <property type="term" value="C:cytoplasm"/>
    <property type="evidence" value="ECO:0007669"/>
    <property type="project" value="UniProtKB-SubCell"/>
</dbReference>
<comment type="caution">
    <text evidence="7">The sequence shown here is derived from an EMBL/GenBank/DDBJ whole genome shotgun (WGS) entry which is preliminary data.</text>
</comment>
<dbReference type="InterPro" id="IPR035500">
    <property type="entry name" value="NHR-like_dom_sf"/>
</dbReference>
<keyword evidence="6" id="KW-0675">Receptor</keyword>
<evidence type="ECO:0000256" key="3">
    <source>
        <dbReference type="ARBA" id="ARBA00022490"/>
    </source>
</evidence>
<protein>
    <submittedName>
        <fullName evidence="7">Uncharacterized protein</fullName>
    </submittedName>
</protein>
<dbReference type="PANTHER" id="PTHR24081">
    <property type="entry name" value="NUCLEAR RECEPTOR SUBFAMILY 0 GROUP B"/>
    <property type="match status" value="1"/>
</dbReference>
<feature type="non-terminal residue" evidence="7">
    <location>
        <position position="1"/>
    </location>
</feature>
<name>A0ABD0NV90_CIRMR</name>
<dbReference type="EMBL" id="JAMKFB020000019">
    <property type="protein sequence ID" value="KAL0165808.1"/>
    <property type="molecule type" value="Genomic_DNA"/>
</dbReference>
<dbReference type="PANTHER" id="PTHR24081:SF0">
    <property type="entry name" value="NUCLEAR RECEPTOR SUBFAMILY 0 GROUP B MEMBER 2"/>
    <property type="match status" value="1"/>
</dbReference>